<comment type="subcellular location">
    <subcellularLocation>
        <location evidence="6">Mitochondrion matrix</location>
    </subcellularLocation>
</comment>
<keyword evidence="9" id="KW-1185">Reference proteome</keyword>
<dbReference type="PANTHER" id="PTHR11947">
    <property type="entry name" value="PYRUVATE DEHYDROGENASE KINASE"/>
    <property type="match status" value="1"/>
</dbReference>
<feature type="domain" description="Branched-chain alpha-ketoacid dehydrogenase kinase/Pyruvate dehydrogenase kinase N-terminal" evidence="7">
    <location>
        <begin position="35"/>
        <end position="162"/>
    </location>
</feature>
<dbReference type="GO" id="GO:0005524">
    <property type="term" value="F:ATP binding"/>
    <property type="evidence" value="ECO:0007669"/>
    <property type="project" value="UniProtKB-UniRule"/>
</dbReference>
<gene>
    <name evidence="8" type="ORF">INT47_013084</name>
</gene>
<keyword evidence="4 6" id="KW-0067">ATP-binding</keyword>
<evidence type="ECO:0000256" key="2">
    <source>
        <dbReference type="ARBA" id="ARBA00022741"/>
    </source>
</evidence>
<evidence type="ECO:0000256" key="1">
    <source>
        <dbReference type="ARBA" id="ARBA00022679"/>
    </source>
</evidence>
<proteinExistence type="inferred from homology"/>
<dbReference type="InterPro" id="IPR039028">
    <property type="entry name" value="BCKD/PDK"/>
</dbReference>
<keyword evidence="3 6" id="KW-0418">Kinase</keyword>
<dbReference type="GO" id="GO:0005759">
    <property type="term" value="C:mitochondrial matrix"/>
    <property type="evidence" value="ECO:0007669"/>
    <property type="project" value="UniProtKB-SubCell"/>
</dbReference>
<dbReference type="Proteomes" id="UP000603453">
    <property type="component" value="Unassembled WGS sequence"/>
</dbReference>
<organism evidence="8 9">
    <name type="scientific">Mucor saturninus</name>
    <dbReference type="NCBI Taxonomy" id="64648"/>
    <lineage>
        <taxon>Eukaryota</taxon>
        <taxon>Fungi</taxon>
        <taxon>Fungi incertae sedis</taxon>
        <taxon>Mucoromycota</taxon>
        <taxon>Mucoromycotina</taxon>
        <taxon>Mucoromycetes</taxon>
        <taxon>Mucorales</taxon>
        <taxon>Mucorineae</taxon>
        <taxon>Mucoraceae</taxon>
        <taxon>Mucor</taxon>
    </lineage>
</organism>
<reference evidence="8" key="1">
    <citation type="submission" date="2020-12" db="EMBL/GenBank/DDBJ databases">
        <title>Metabolic potential, ecology and presence of endohyphal bacteria is reflected in genomic diversity of Mucoromycotina.</title>
        <authorList>
            <person name="Muszewska A."/>
            <person name="Okrasinska A."/>
            <person name="Steczkiewicz K."/>
            <person name="Drgas O."/>
            <person name="Orlowska M."/>
            <person name="Perlinska-Lenart U."/>
            <person name="Aleksandrzak-Piekarczyk T."/>
            <person name="Szatraj K."/>
            <person name="Zielenkiewicz U."/>
            <person name="Pilsyk S."/>
            <person name="Malc E."/>
            <person name="Mieczkowski P."/>
            <person name="Kruszewska J.S."/>
            <person name="Biernat P."/>
            <person name="Pawlowska J."/>
        </authorList>
    </citation>
    <scope>NUCLEOTIDE SEQUENCE</scope>
    <source>
        <strain evidence="8">WA0000017839</strain>
    </source>
</reference>
<keyword evidence="6" id="KW-0496">Mitochondrion</keyword>
<dbReference type="Gene3D" id="1.20.140.20">
    <property type="entry name" value="Alpha-ketoacid/pyruvate dehydrogenase kinase, N-terminal domain"/>
    <property type="match status" value="1"/>
</dbReference>
<dbReference type="PANTHER" id="PTHR11947:SF3">
    <property type="entry name" value="[PYRUVATE DEHYDROGENASE (ACETYL-TRANSFERRING)] KINASE, MITOCHONDRIAL"/>
    <property type="match status" value="1"/>
</dbReference>
<keyword evidence="1 6" id="KW-0808">Transferase</keyword>
<comment type="caution">
    <text evidence="8">The sequence shown here is derived from an EMBL/GenBank/DDBJ whole genome shotgun (WGS) entry which is preliminary data.</text>
</comment>
<dbReference type="OrthoDB" id="2269686at2759"/>
<dbReference type="InterPro" id="IPR036784">
    <property type="entry name" value="AK/P_DHK_N_sf"/>
</dbReference>
<evidence type="ECO:0000256" key="4">
    <source>
        <dbReference type="ARBA" id="ARBA00022840"/>
    </source>
</evidence>
<dbReference type="AlphaFoldDB" id="A0A8H7R374"/>
<dbReference type="SUPFAM" id="SSF69012">
    <property type="entry name" value="alpha-ketoacid dehydrogenase kinase, N-terminal domain"/>
    <property type="match status" value="1"/>
</dbReference>
<dbReference type="GO" id="GO:0010906">
    <property type="term" value="P:regulation of glucose metabolic process"/>
    <property type="evidence" value="ECO:0007669"/>
    <property type="project" value="TreeGrafter"/>
</dbReference>
<protein>
    <recommendedName>
        <fullName evidence="6">Protein-serine/threonine kinase</fullName>
        <ecNumber evidence="6">2.7.11.-</ecNumber>
    </recommendedName>
</protein>
<dbReference type="EMBL" id="JAEPRD010000060">
    <property type="protein sequence ID" value="KAG2202468.1"/>
    <property type="molecule type" value="Genomic_DNA"/>
</dbReference>
<evidence type="ECO:0000313" key="8">
    <source>
        <dbReference type="EMBL" id="KAG2202468.1"/>
    </source>
</evidence>
<evidence type="ECO:0000256" key="5">
    <source>
        <dbReference type="ARBA" id="ARBA00048201"/>
    </source>
</evidence>
<dbReference type="Pfam" id="PF10436">
    <property type="entry name" value="BCDHK_Adom3"/>
    <property type="match status" value="1"/>
</dbReference>
<evidence type="ECO:0000256" key="6">
    <source>
        <dbReference type="RuleBase" id="RU366032"/>
    </source>
</evidence>
<name>A0A8H7R374_9FUNG</name>
<dbReference type="InterPro" id="IPR018955">
    <property type="entry name" value="BCDHK/PDK_N"/>
</dbReference>
<comment type="similarity">
    <text evidence="6">Belongs to the PDK/BCKDK protein kinase family.</text>
</comment>
<accession>A0A8H7R374</accession>
<dbReference type="GO" id="GO:0004740">
    <property type="term" value="F:pyruvate dehydrogenase (acetyl-transferring) kinase activity"/>
    <property type="evidence" value="ECO:0007669"/>
    <property type="project" value="UniProtKB-EC"/>
</dbReference>
<dbReference type="EC" id="2.7.11.-" evidence="6"/>
<evidence type="ECO:0000313" key="9">
    <source>
        <dbReference type="Proteomes" id="UP000603453"/>
    </source>
</evidence>
<sequence>MLQSQIINVLPRRLLAGLWSSHETRISLSHLRPSNGSQQPAASSAQFLSTELPIRYTHILRLLSTLSHDSLGSPIIRNVSHSYLRDICTLLHPSLMATSPKAFSSVLTRLRQSQATNLIRLRYALLSSPTSSSATLMENINTIGYGIHLLLDQHLSWNNTSNYAQKVCTEEIAHGAVDDAKRAFSNAFGTDTLIPHIDIKKCDQLNKKEEEFVYIPSMLHRVLYESSLLSLKAQHVHNEDIKRTSTWFQKTFKNTARPLSLRIFGGPTSIGFRLDSPAPLCEDDLLPGIPRDAMGIPTCGSVLSRTGATTVDSTDYSGVEWESLSGWRSAKTLASHWGGNLDAVTVDGLGSTVYLALDRDPSLLERYPSRATLASSSHSLLRHHRRTSAVTASNDSSTLSIQAAATQLDAFLYAISDSQQSTFNPTPLYHHHSVSLSAAVGHA</sequence>
<comment type="catalytic activity">
    <reaction evidence="5">
        <text>L-seryl-[pyruvate dehydrogenase E1 alpha subunit] + ATP = O-phospho-L-seryl-[pyruvate dehydrogenase E1 alpha subunit] + ADP + H(+)</text>
        <dbReference type="Rhea" id="RHEA:23052"/>
        <dbReference type="Rhea" id="RHEA-COMP:13689"/>
        <dbReference type="Rhea" id="RHEA-COMP:13690"/>
        <dbReference type="ChEBI" id="CHEBI:15378"/>
        <dbReference type="ChEBI" id="CHEBI:29999"/>
        <dbReference type="ChEBI" id="CHEBI:30616"/>
        <dbReference type="ChEBI" id="CHEBI:83421"/>
        <dbReference type="ChEBI" id="CHEBI:456216"/>
        <dbReference type="EC" id="2.7.11.2"/>
    </reaction>
</comment>
<keyword evidence="2 6" id="KW-0547">Nucleotide-binding</keyword>
<evidence type="ECO:0000259" key="7">
    <source>
        <dbReference type="Pfam" id="PF10436"/>
    </source>
</evidence>
<evidence type="ECO:0000256" key="3">
    <source>
        <dbReference type="ARBA" id="ARBA00022777"/>
    </source>
</evidence>